<dbReference type="PANTHER" id="PTHR42978:SF6">
    <property type="entry name" value="QUORUM-QUENCHING LACTONASE YTNP-RELATED"/>
    <property type="match status" value="1"/>
</dbReference>
<evidence type="ECO:0000256" key="3">
    <source>
        <dbReference type="ARBA" id="ARBA00022801"/>
    </source>
</evidence>
<evidence type="ECO:0000313" key="6">
    <source>
        <dbReference type="EMBL" id="SEE86167.1"/>
    </source>
</evidence>
<evidence type="ECO:0000256" key="1">
    <source>
        <dbReference type="ARBA" id="ARBA00007749"/>
    </source>
</evidence>
<dbReference type="SMART" id="SM00849">
    <property type="entry name" value="Lactamase_B"/>
    <property type="match status" value="1"/>
</dbReference>
<keyword evidence="2" id="KW-0479">Metal-binding</keyword>
<dbReference type="Gene3D" id="3.60.15.10">
    <property type="entry name" value="Ribonuclease Z/Hydroxyacylglutathione hydrolase-like"/>
    <property type="match status" value="1"/>
</dbReference>
<evidence type="ECO:0000256" key="2">
    <source>
        <dbReference type="ARBA" id="ARBA00022723"/>
    </source>
</evidence>
<name>A0A1H5MBM3_9ACTN</name>
<gene>
    <name evidence="6" type="ORF">SAMN04488561_3031</name>
</gene>
<dbReference type="InterPro" id="IPR051013">
    <property type="entry name" value="MBL_superfamily_lactonases"/>
</dbReference>
<dbReference type="PROSITE" id="PS51318">
    <property type="entry name" value="TAT"/>
    <property type="match status" value="1"/>
</dbReference>
<proteinExistence type="inferred from homology"/>
<dbReference type="InterPro" id="IPR006311">
    <property type="entry name" value="TAT_signal"/>
</dbReference>
<comment type="similarity">
    <text evidence="1">Belongs to the metallo-beta-lactamase superfamily.</text>
</comment>
<evidence type="ECO:0000313" key="7">
    <source>
        <dbReference type="Proteomes" id="UP000181980"/>
    </source>
</evidence>
<keyword evidence="4" id="KW-0862">Zinc</keyword>
<keyword evidence="3" id="KW-0378">Hydrolase</keyword>
<feature type="domain" description="Metallo-beta-lactamase" evidence="5">
    <location>
        <begin position="106"/>
        <end position="312"/>
    </location>
</feature>
<keyword evidence="7" id="KW-1185">Reference proteome</keyword>
<evidence type="ECO:0000256" key="4">
    <source>
        <dbReference type="ARBA" id="ARBA00022833"/>
    </source>
</evidence>
<dbReference type="GO" id="GO:0046872">
    <property type="term" value="F:metal ion binding"/>
    <property type="evidence" value="ECO:0007669"/>
    <property type="project" value="UniProtKB-KW"/>
</dbReference>
<dbReference type="AlphaFoldDB" id="A0A1H5MBM3"/>
<dbReference type="Proteomes" id="UP000181980">
    <property type="component" value="Unassembled WGS sequence"/>
</dbReference>
<dbReference type="Pfam" id="PF00753">
    <property type="entry name" value="Lactamase_B"/>
    <property type="match status" value="1"/>
</dbReference>
<evidence type="ECO:0000259" key="5">
    <source>
        <dbReference type="SMART" id="SM00849"/>
    </source>
</evidence>
<dbReference type="InterPro" id="IPR036866">
    <property type="entry name" value="RibonucZ/Hydroxyglut_hydro"/>
</dbReference>
<dbReference type="GO" id="GO:0016787">
    <property type="term" value="F:hydrolase activity"/>
    <property type="evidence" value="ECO:0007669"/>
    <property type="project" value="UniProtKB-KW"/>
</dbReference>
<dbReference type="InterPro" id="IPR001279">
    <property type="entry name" value="Metallo-B-lactamas"/>
</dbReference>
<reference evidence="7" key="1">
    <citation type="submission" date="2016-10" db="EMBL/GenBank/DDBJ databases">
        <authorList>
            <person name="Varghese N."/>
            <person name="Submissions S."/>
        </authorList>
    </citation>
    <scope>NUCLEOTIDE SEQUENCE [LARGE SCALE GENOMIC DNA]</scope>
    <source>
        <strain evidence="7">DSM 45237</strain>
    </source>
</reference>
<dbReference type="STRING" id="561176.SAMN04488561_3031"/>
<dbReference type="RefSeq" id="WP_083288710.1">
    <property type="nucleotide sequence ID" value="NZ_FNUC01000003.1"/>
</dbReference>
<dbReference type="OrthoDB" id="5177904at2"/>
<dbReference type="PANTHER" id="PTHR42978">
    <property type="entry name" value="QUORUM-QUENCHING LACTONASE YTNP-RELATED-RELATED"/>
    <property type="match status" value="1"/>
</dbReference>
<dbReference type="EMBL" id="FNUC01000003">
    <property type="protein sequence ID" value="SEE86167.1"/>
    <property type="molecule type" value="Genomic_DNA"/>
</dbReference>
<organism evidence="6 7">
    <name type="scientific">Jiangella alba</name>
    <dbReference type="NCBI Taxonomy" id="561176"/>
    <lineage>
        <taxon>Bacteria</taxon>
        <taxon>Bacillati</taxon>
        <taxon>Actinomycetota</taxon>
        <taxon>Actinomycetes</taxon>
        <taxon>Jiangellales</taxon>
        <taxon>Jiangellaceae</taxon>
        <taxon>Jiangella</taxon>
    </lineage>
</organism>
<accession>A0A1H5MBM3</accession>
<dbReference type="SUPFAM" id="SSF56281">
    <property type="entry name" value="Metallo-hydrolase/oxidoreductase"/>
    <property type="match status" value="1"/>
</dbReference>
<protein>
    <submittedName>
        <fullName evidence="6">Glyoxylase, beta-lactamase superfamily II</fullName>
    </submittedName>
</protein>
<sequence>MSDPTASGRPGQHRGIGRRPFVVAALGAGLTAAAQVTASAGPSGRRVSSAARRQVGGLEVIALLDASGPFPAAWTQMFPDATDADWAAARAIDPAAFGDDGRWHLDFHCYAVRRPSGRVMLVDSGVGPAGSPAAGWAPVPGRLPRALAEAGIAAGDVDLVVLTHLHEDHVGWAVGPDGTPMFPDARYVVQRDEVDHLAGDPESVVWGYVVEPLLRTGRLHQVRGPARLPAGRRGERVLAVPTPGHTVGHQSVLVDGPGEEVIITGDVLVHAVQLADPDVAYALEDDQETARASRRSLLRRAERRNAVLATAHLHAPFVHPRR</sequence>